<name>A0AAD5JV85_9FUNG</name>
<evidence type="ECO:0000256" key="1">
    <source>
        <dbReference type="SAM" id="MobiDB-lite"/>
    </source>
</evidence>
<feature type="signal peptide" evidence="2">
    <location>
        <begin position="1"/>
        <end position="17"/>
    </location>
</feature>
<feature type="non-terminal residue" evidence="3">
    <location>
        <position position="1"/>
    </location>
</feature>
<reference evidence="3" key="1">
    <citation type="journal article" date="2022" name="IScience">
        <title>Evolution of zygomycete secretomes and the origins of terrestrial fungal ecologies.</title>
        <authorList>
            <person name="Chang Y."/>
            <person name="Wang Y."/>
            <person name="Mondo S."/>
            <person name="Ahrendt S."/>
            <person name="Andreopoulos W."/>
            <person name="Barry K."/>
            <person name="Beard J."/>
            <person name="Benny G.L."/>
            <person name="Blankenship S."/>
            <person name="Bonito G."/>
            <person name="Cuomo C."/>
            <person name="Desiro A."/>
            <person name="Gervers K.A."/>
            <person name="Hundley H."/>
            <person name="Kuo A."/>
            <person name="LaButti K."/>
            <person name="Lang B.F."/>
            <person name="Lipzen A."/>
            <person name="O'Donnell K."/>
            <person name="Pangilinan J."/>
            <person name="Reynolds N."/>
            <person name="Sandor L."/>
            <person name="Smith M.E."/>
            <person name="Tsang A."/>
            <person name="Grigoriev I.V."/>
            <person name="Stajich J.E."/>
            <person name="Spatafora J.W."/>
        </authorList>
    </citation>
    <scope>NUCLEOTIDE SEQUENCE</scope>
    <source>
        <strain evidence="3">RSA 2281</strain>
    </source>
</reference>
<dbReference type="EMBL" id="JAIXMP010000022">
    <property type="protein sequence ID" value="KAI9255777.1"/>
    <property type="molecule type" value="Genomic_DNA"/>
</dbReference>
<dbReference type="Proteomes" id="UP001209540">
    <property type="component" value="Unassembled WGS sequence"/>
</dbReference>
<feature type="non-terminal residue" evidence="3">
    <location>
        <position position="145"/>
    </location>
</feature>
<feature type="compositionally biased region" description="Low complexity" evidence="1">
    <location>
        <begin position="57"/>
        <end position="70"/>
    </location>
</feature>
<evidence type="ECO:0000256" key="2">
    <source>
        <dbReference type="SAM" id="SignalP"/>
    </source>
</evidence>
<accession>A0AAD5JV85</accession>
<evidence type="ECO:0000313" key="3">
    <source>
        <dbReference type="EMBL" id="KAI9255777.1"/>
    </source>
</evidence>
<organism evidence="3 4">
    <name type="scientific">Phascolomyces articulosus</name>
    <dbReference type="NCBI Taxonomy" id="60185"/>
    <lineage>
        <taxon>Eukaryota</taxon>
        <taxon>Fungi</taxon>
        <taxon>Fungi incertae sedis</taxon>
        <taxon>Mucoromycota</taxon>
        <taxon>Mucoromycotina</taxon>
        <taxon>Mucoromycetes</taxon>
        <taxon>Mucorales</taxon>
        <taxon>Lichtheimiaceae</taxon>
        <taxon>Phascolomyces</taxon>
    </lineage>
</organism>
<proteinExistence type="predicted"/>
<comment type="caution">
    <text evidence="3">The sequence shown here is derived from an EMBL/GenBank/DDBJ whole genome shotgun (WGS) entry which is preliminary data.</text>
</comment>
<feature type="region of interest" description="Disordered" evidence="1">
    <location>
        <begin position="57"/>
        <end position="77"/>
    </location>
</feature>
<evidence type="ECO:0000313" key="4">
    <source>
        <dbReference type="Proteomes" id="UP001209540"/>
    </source>
</evidence>
<feature type="chain" id="PRO_5042238859" evidence="2">
    <location>
        <begin position="18"/>
        <end position="145"/>
    </location>
</feature>
<keyword evidence="4" id="KW-1185">Reference proteome</keyword>
<dbReference type="AlphaFoldDB" id="A0AAD5JV85"/>
<sequence>KLTFILILSVLSTCISAQLTAPTRNYNVTSPVPNGPYVVDRILPCTYHLFSDVDRTSSSSSLSSSSSSSSYTNGTTKQQDIIITENADVSKTEASAKHAGNLTYYEHSINYKIPQTVRPGRYNVIFYDKSTNTELDVPIEIRSAA</sequence>
<keyword evidence="2" id="KW-0732">Signal</keyword>
<protein>
    <submittedName>
        <fullName evidence="3">Uncharacterized protein</fullName>
    </submittedName>
</protein>
<gene>
    <name evidence="3" type="ORF">BDA99DRAFT_418723</name>
</gene>
<reference evidence="3" key="2">
    <citation type="submission" date="2023-02" db="EMBL/GenBank/DDBJ databases">
        <authorList>
            <consortium name="DOE Joint Genome Institute"/>
            <person name="Mondo S.J."/>
            <person name="Chang Y."/>
            <person name="Wang Y."/>
            <person name="Ahrendt S."/>
            <person name="Andreopoulos W."/>
            <person name="Barry K."/>
            <person name="Beard J."/>
            <person name="Benny G.L."/>
            <person name="Blankenship S."/>
            <person name="Bonito G."/>
            <person name="Cuomo C."/>
            <person name="Desiro A."/>
            <person name="Gervers K.A."/>
            <person name="Hundley H."/>
            <person name="Kuo A."/>
            <person name="LaButti K."/>
            <person name="Lang B.F."/>
            <person name="Lipzen A."/>
            <person name="O'Donnell K."/>
            <person name="Pangilinan J."/>
            <person name="Reynolds N."/>
            <person name="Sandor L."/>
            <person name="Smith M.W."/>
            <person name="Tsang A."/>
            <person name="Grigoriev I.V."/>
            <person name="Stajich J.E."/>
            <person name="Spatafora J.W."/>
        </authorList>
    </citation>
    <scope>NUCLEOTIDE SEQUENCE</scope>
    <source>
        <strain evidence="3">RSA 2281</strain>
    </source>
</reference>